<keyword evidence="5" id="KW-0805">Transcription regulation</keyword>
<evidence type="ECO:0000256" key="2">
    <source>
        <dbReference type="ARBA" id="ARBA00022723"/>
    </source>
</evidence>
<organism evidence="10 11">
    <name type="scientific">Trametes coccinea (strain BRFM310)</name>
    <name type="common">Pycnoporus coccineus</name>
    <dbReference type="NCBI Taxonomy" id="1353009"/>
    <lineage>
        <taxon>Eukaryota</taxon>
        <taxon>Fungi</taxon>
        <taxon>Dikarya</taxon>
        <taxon>Basidiomycota</taxon>
        <taxon>Agaricomycotina</taxon>
        <taxon>Agaricomycetes</taxon>
        <taxon>Polyporales</taxon>
        <taxon>Polyporaceae</taxon>
        <taxon>Trametes</taxon>
    </lineage>
</organism>
<keyword evidence="11" id="KW-1185">Reference proteome</keyword>
<accession>A0A1Y2I9M3</accession>
<gene>
    <name evidence="10" type="ORF">PYCCODRAFT_1105664</name>
</gene>
<proteinExistence type="predicted"/>
<dbReference type="GO" id="GO:0005634">
    <property type="term" value="C:nucleus"/>
    <property type="evidence" value="ECO:0007669"/>
    <property type="project" value="UniProtKB-SubCell"/>
</dbReference>
<evidence type="ECO:0000256" key="5">
    <source>
        <dbReference type="ARBA" id="ARBA00023015"/>
    </source>
</evidence>
<dbReference type="EMBL" id="KZ084146">
    <property type="protein sequence ID" value="OSC97815.1"/>
    <property type="molecule type" value="Genomic_DNA"/>
</dbReference>
<dbReference type="Gene3D" id="3.30.160.60">
    <property type="entry name" value="Classic Zinc Finger"/>
    <property type="match status" value="2"/>
</dbReference>
<feature type="domain" description="C2H2-type" evidence="9">
    <location>
        <begin position="46"/>
        <end position="76"/>
    </location>
</feature>
<keyword evidence="7" id="KW-0539">Nucleus</keyword>
<dbReference type="Proteomes" id="UP000193067">
    <property type="component" value="Unassembled WGS sequence"/>
</dbReference>
<feature type="domain" description="C2H2-type" evidence="9">
    <location>
        <begin position="15"/>
        <end position="45"/>
    </location>
</feature>
<keyword evidence="3 8" id="KW-0863">Zinc-finger</keyword>
<dbReference type="GO" id="GO:0006357">
    <property type="term" value="P:regulation of transcription by RNA polymerase II"/>
    <property type="evidence" value="ECO:0007669"/>
    <property type="project" value="TreeGrafter"/>
</dbReference>
<evidence type="ECO:0000256" key="1">
    <source>
        <dbReference type="ARBA" id="ARBA00004123"/>
    </source>
</evidence>
<dbReference type="Pfam" id="PF00096">
    <property type="entry name" value="zf-C2H2"/>
    <property type="match status" value="2"/>
</dbReference>
<sequence>MVPQHNRPNMDARRHPCPHCTAGSVFIRRSNLDLHVRTMHERFRPHPCPAPGCTRTFSRRHDLTRHVVVAHSGLSAAPVVTAVGPATSQAGDTGRPHHTSGRRPYACGEPGCPRVFARRHNLNIHVKDVHAGYSAAPATAAVVHFGTAEVGPSTAAATLAPPEGDRSPGYAEILAAVGSLTIDMHENGDAGLV</sequence>
<dbReference type="InterPro" id="IPR036236">
    <property type="entry name" value="Znf_C2H2_sf"/>
</dbReference>
<evidence type="ECO:0000259" key="9">
    <source>
        <dbReference type="PROSITE" id="PS50157"/>
    </source>
</evidence>
<feature type="domain" description="C2H2-type" evidence="9">
    <location>
        <begin position="105"/>
        <end position="135"/>
    </location>
</feature>
<evidence type="ECO:0000313" key="10">
    <source>
        <dbReference type="EMBL" id="OSC97815.1"/>
    </source>
</evidence>
<keyword evidence="2" id="KW-0479">Metal-binding</keyword>
<evidence type="ECO:0000256" key="6">
    <source>
        <dbReference type="ARBA" id="ARBA00023163"/>
    </source>
</evidence>
<dbReference type="OrthoDB" id="2757115at2759"/>
<evidence type="ECO:0000256" key="7">
    <source>
        <dbReference type="ARBA" id="ARBA00023242"/>
    </source>
</evidence>
<dbReference type="PANTHER" id="PTHR46179">
    <property type="entry name" value="ZINC FINGER PROTEIN"/>
    <property type="match status" value="1"/>
</dbReference>
<dbReference type="PROSITE" id="PS00028">
    <property type="entry name" value="ZINC_FINGER_C2H2_1"/>
    <property type="match status" value="2"/>
</dbReference>
<evidence type="ECO:0000256" key="4">
    <source>
        <dbReference type="ARBA" id="ARBA00022833"/>
    </source>
</evidence>
<keyword evidence="4" id="KW-0862">Zinc</keyword>
<dbReference type="PROSITE" id="PS50157">
    <property type="entry name" value="ZINC_FINGER_C2H2_2"/>
    <property type="match status" value="3"/>
</dbReference>
<dbReference type="SMART" id="SM00355">
    <property type="entry name" value="ZnF_C2H2"/>
    <property type="match status" value="3"/>
</dbReference>
<dbReference type="InterPro" id="IPR013087">
    <property type="entry name" value="Znf_C2H2_type"/>
</dbReference>
<dbReference type="SUPFAM" id="SSF57667">
    <property type="entry name" value="beta-beta-alpha zinc fingers"/>
    <property type="match status" value="2"/>
</dbReference>
<dbReference type="AlphaFoldDB" id="A0A1Y2I9M3"/>
<reference evidence="10 11" key="1">
    <citation type="journal article" date="2015" name="Biotechnol. Biofuels">
        <title>Enhanced degradation of softwood versus hardwood by the white-rot fungus Pycnoporus coccineus.</title>
        <authorList>
            <person name="Couturier M."/>
            <person name="Navarro D."/>
            <person name="Chevret D."/>
            <person name="Henrissat B."/>
            <person name="Piumi F."/>
            <person name="Ruiz-Duenas F.J."/>
            <person name="Martinez A.T."/>
            <person name="Grigoriev I.V."/>
            <person name="Riley R."/>
            <person name="Lipzen A."/>
            <person name="Berrin J.G."/>
            <person name="Master E.R."/>
            <person name="Rosso M.N."/>
        </authorList>
    </citation>
    <scope>NUCLEOTIDE SEQUENCE [LARGE SCALE GENOMIC DNA]</scope>
    <source>
        <strain evidence="10 11">BRFM310</strain>
    </source>
</reference>
<name>A0A1Y2I9M3_TRAC3</name>
<keyword evidence="6" id="KW-0804">Transcription</keyword>
<protein>
    <recommendedName>
        <fullName evidence="9">C2H2-type domain-containing protein</fullName>
    </recommendedName>
</protein>
<comment type="subcellular location">
    <subcellularLocation>
        <location evidence="1">Nucleus</location>
    </subcellularLocation>
</comment>
<evidence type="ECO:0000256" key="3">
    <source>
        <dbReference type="ARBA" id="ARBA00022771"/>
    </source>
</evidence>
<dbReference type="PANTHER" id="PTHR46179:SF13">
    <property type="entry name" value="C2H2-TYPE DOMAIN-CONTAINING PROTEIN"/>
    <property type="match status" value="1"/>
</dbReference>
<evidence type="ECO:0000256" key="8">
    <source>
        <dbReference type="PROSITE-ProRule" id="PRU00042"/>
    </source>
</evidence>
<evidence type="ECO:0000313" key="11">
    <source>
        <dbReference type="Proteomes" id="UP000193067"/>
    </source>
</evidence>
<dbReference type="STRING" id="1353009.A0A1Y2I9M3"/>
<dbReference type="InterPro" id="IPR051061">
    <property type="entry name" value="Zinc_finger_trans_reg"/>
</dbReference>
<dbReference type="GO" id="GO:0008270">
    <property type="term" value="F:zinc ion binding"/>
    <property type="evidence" value="ECO:0007669"/>
    <property type="project" value="UniProtKB-KW"/>
</dbReference>